<gene>
    <name evidence="3" type="ORF">BOTNAR_0731g00030</name>
</gene>
<keyword evidence="4" id="KW-1185">Reference proteome</keyword>
<keyword evidence="2" id="KW-0812">Transmembrane</keyword>
<feature type="region of interest" description="Disordered" evidence="1">
    <location>
        <begin position="267"/>
        <end position="312"/>
    </location>
</feature>
<evidence type="ECO:0000313" key="3">
    <source>
        <dbReference type="EMBL" id="TGO44862.1"/>
    </source>
</evidence>
<feature type="region of interest" description="Disordered" evidence="1">
    <location>
        <begin position="1"/>
        <end position="20"/>
    </location>
</feature>
<evidence type="ECO:0000256" key="1">
    <source>
        <dbReference type="SAM" id="MobiDB-lite"/>
    </source>
</evidence>
<dbReference type="Proteomes" id="UP000297452">
    <property type="component" value="Unassembled WGS sequence"/>
</dbReference>
<keyword evidence="2" id="KW-1133">Transmembrane helix</keyword>
<protein>
    <submittedName>
        <fullName evidence="3">Uncharacterized protein</fullName>
    </submittedName>
</protein>
<sequence length="312" mass="35323">MAPMIRQTRNVPHARSFPRVSEEMIQNTTRRDGSSLATNFLDLCTASKLKDQAVTIRSVTSTVAVVNPGSTTPQVNVGEATSLSSGAIAGIILGSILGFLVLLVFGYMCCVGRRSAGWPARYGADGDEMVYGDRRDSGGERGRVWKSGARGGDGEEWEMRCECEGDDGDEIRRLDKAVVREGRRGRERTYRRTRRERDKKWNDNYDYDRRNGSREWERGGNRRRRRRRRRKTWVVIERRGIFSWRKPVSNSRGRSLRREREMSGECGEFGRPVRSWRGEGRNGRMGFSSRGGTGKDGGGQGGDKGLRFDVRD</sequence>
<keyword evidence="2" id="KW-0472">Membrane</keyword>
<accession>A0A4Z1HBM8</accession>
<dbReference type="EMBL" id="PQXJ01000728">
    <property type="protein sequence ID" value="TGO44862.1"/>
    <property type="molecule type" value="Genomic_DNA"/>
</dbReference>
<dbReference type="OrthoDB" id="5423884at2759"/>
<dbReference type="AlphaFoldDB" id="A0A4Z1HBM8"/>
<reference evidence="3 4" key="1">
    <citation type="submission" date="2017-12" db="EMBL/GenBank/DDBJ databases">
        <title>Comparative genomics of Botrytis spp.</title>
        <authorList>
            <person name="Valero-Jimenez C.A."/>
            <person name="Tapia P."/>
            <person name="Veloso J."/>
            <person name="Silva-Moreno E."/>
            <person name="Staats M."/>
            <person name="Valdes J.H."/>
            <person name="Van Kan J.A.L."/>
        </authorList>
    </citation>
    <scope>NUCLEOTIDE SEQUENCE [LARGE SCALE GENOMIC DNA]</scope>
    <source>
        <strain evidence="3 4">MUCL2120</strain>
    </source>
</reference>
<organism evidence="3 4">
    <name type="scientific">Botryotinia narcissicola</name>
    <dbReference type="NCBI Taxonomy" id="278944"/>
    <lineage>
        <taxon>Eukaryota</taxon>
        <taxon>Fungi</taxon>
        <taxon>Dikarya</taxon>
        <taxon>Ascomycota</taxon>
        <taxon>Pezizomycotina</taxon>
        <taxon>Leotiomycetes</taxon>
        <taxon>Helotiales</taxon>
        <taxon>Sclerotiniaceae</taxon>
        <taxon>Botryotinia</taxon>
    </lineage>
</organism>
<evidence type="ECO:0000313" key="4">
    <source>
        <dbReference type="Proteomes" id="UP000297452"/>
    </source>
</evidence>
<feature type="transmembrane region" description="Helical" evidence="2">
    <location>
        <begin position="87"/>
        <end position="111"/>
    </location>
</feature>
<name>A0A4Z1HBM8_9HELO</name>
<evidence type="ECO:0000256" key="2">
    <source>
        <dbReference type="SAM" id="Phobius"/>
    </source>
</evidence>
<comment type="caution">
    <text evidence="3">The sequence shown here is derived from an EMBL/GenBank/DDBJ whole genome shotgun (WGS) entry which is preliminary data.</text>
</comment>
<feature type="compositionally biased region" description="Gly residues" evidence="1">
    <location>
        <begin position="289"/>
        <end position="303"/>
    </location>
</feature>
<proteinExistence type="predicted"/>